<keyword evidence="2" id="KW-1185">Reference proteome</keyword>
<reference evidence="1" key="2">
    <citation type="journal article" date="2023" name="Science">
        <title>Genomic signatures of disease resistance in endangered staghorn corals.</title>
        <authorList>
            <person name="Vollmer S.V."/>
            <person name="Selwyn J.D."/>
            <person name="Despard B.A."/>
            <person name="Roesel C.L."/>
        </authorList>
    </citation>
    <scope>NUCLEOTIDE SEQUENCE</scope>
    <source>
        <strain evidence="1">K2</strain>
    </source>
</reference>
<dbReference type="EMBL" id="JARQWQ010000002">
    <property type="protein sequence ID" value="KAK2573351.1"/>
    <property type="molecule type" value="Genomic_DNA"/>
</dbReference>
<sequence>MMAYHMIADIREEVGIVVGDDAKPLKKIQFQQNVFEVVHAHQMEELHSVISRMGDVYILDYARYLQVPADVWFEWSPKMREKYVFGVQKRSVEDVFKQKDVPWPVVESADIDTTEFRPLFRSGHRHEPDQWSWLL</sequence>
<organism evidence="1 2">
    <name type="scientific">Acropora cervicornis</name>
    <name type="common">Staghorn coral</name>
    <dbReference type="NCBI Taxonomy" id="6130"/>
    <lineage>
        <taxon>Eukaryota</taxon>
        <taxon>Metazoa</taxon>
        <taxon>Cnidaria</taxon>
        <taxon>Anthozoa</taxon>
        <taxon>Hexacorallia</taxon>
        <taxon>Scleractinia</taxon>
        <taxon>Astrocoeniina</taxon>
        <taxon>Acroporidae</taxon>
        <taxon>Acropora</taxon>
    </lineage>
</organism>
<reference evidence="1" key="1">
    <citation type="journal article" date="2023" name="G3 (Bethesda)">
        <title>Whole genome assembly and annotation of the endangered Caribbean coral Acropora cervicornis.</title>
        <authorList>
            <person name="Selwyn J.D."/>
            <person name="Vollmer S.V."/>
        </authorList>
    </citation>
    <scope>NUCLEOTIDE SEQUENCE</scope>
    <source>
        <strain evidence="1">K2</strain>
    </source>
</reference>
<comment type="caution">
    <text evidence="1">The sequence shown here is derived from an EMBL/GenBank/DDBJ whole genome shotgun (WGS) entry which is preliminary data.</text>
</comment>
<gene>
    <name evidence="1" type="ORF">P5673_000998</name>
</gene>
<evidence type="ECO:0000313" key="2">
    <source>
        <dbReference type="Proteomes" id="UP001249851"/>
    </source>
</evidence>
<name>A0AAD9R5V9_ACRCE</name>
<dbReference type="Proteomes" id="UP001249851">
    <property type="component" value="Unassembled WGS sequence"/>
</dbReference>
<accession>A0AAD9R5V9</accession>
<dbReference type="AlphaFoldDB" id="A0AAD9R5V9"/>
<proteinExistence type="predicted"/>
<evidence type="ECO:0000313" key="1">
    <source>
        <dbReference type="EMBL" id="KAK2573351.1"/>
    </source>
</evidence>
<protein>
    <submittedName>
        <fullName evidence="1">Uncharacterized protein</fullName>
    </submittedName>
</protein>